<reference evidence="5" key="1">
    <citation type="submission" date="2020-12" db="EMBL/GenBank/DDBJ databases">
        <title>Prauserella sp. ASG 168, a novel actinomycete isolated from cave rock.</title>
        <authorList>
            <person name="Suriyachadkun C."/>
        </authorList>
    </citation>
    <scope>NUCLEOTIDE SEQUENCE</scope>
    <source>
        <strain evidence="5">ASG 168</strain>
    </source>
</reference>
<evidence type="ECO:0000256" key="2">
    <source>
        <dbReference type="ARBA" id="ARBA00022679"/>
    </source>
</evidence>
<dbReference type="Pfam" id="PF08242">
    <property type="entry name" value="Methyltransf_12"/>
    <property type="match status" value="1"/>
</dbReference>
<keyword evidence="1 5" id="KW-0489">Methyltransferase</keyword>
<protein>
    <submittedName>
        <fullName evidence="5">Methyltransferase</fullName>
    </submittedName>
</protein>
<keyword evidence="6" id="KW-1185">Reference proteome</keyword>
<evidence type="ECO:0000256" key="3">
    <source>
        <dbReference type="ARBA" id="ARBA00022691"/>
    </source>
</evidence>
<dbReference type="PANTHER" id="PTHR43464:SF19">
    <property type="entry name" value="UBIQUINONE BIOSYNTHESIS O-METHYLTRANSFERASE, MITOCHONDRIAL"/>
    <property type="match status" value="1"/>
</dbReference>
<evidence type="ECO:0000313" key="6">
    <source>
        <dbReference type="Proteomes" id="UP000635245"/>
    </source>
</evidence>
<name>A0A934R216_9PSEU</name>
<evidence type="ECO:0000313" key="5">
    <source>
        <dbReference type="EMBL" id="MBK1789383.1"/>
    </source>
</evidence>
<dbReference type="SUPFAM" id="SSF53335">
    <property type="entry name" value="S-adenosyl-L-methionine-dependent methyltransferases"/>
    <property type="match status" value="1"/>
</dbReference>
<proteinExistence type="predicted"/>
<keyword evidence="2" id="KW-0808">Transferase</keyword>
<accession>A0A934R216</accession>
<dbReference type="EMBL" id="JAENJH010000018">
    <property type="protein sequence ID" value="MBK1789383.1"/>
    <property type="molecule type" value="Genomic_DNA"/>
</dbReference>
<dbReference type="Proteomes" id="UP000635245">
    <property type="component" value="Unassembled WGS sequence"/>
</dbReference>
<dbReference type="GO" id="GO:0008168">
    <property type="term" value="F:methyltransferase activity"/>
    <property type="evidence" value="ECO:0007669"/>
    <property type="project" value="UniProtKB-KW"/>
</dbReference>
<dbReference type="CDD" id="cd02440">
    <property type="entry name" value="AdoMet_MTases"/>
    <property type="match status" value="1"/>
</dbReference>
<dbReference type="Gene3D" id="3.40.50.150">
    <property type="entry name" value="Vaccinia Virus protein VP39"/>
    <property type="match status" value="1"/>
</dbReference>
<dbReference type="GO" id="GO:0032259">
    <property type="term" value="P:methylation"/>
    <property type="evidence" value="ECO:0007669"/>
    <property type="project" value="UniProtKB-KW"/>
</dbReference>
<evidence type="ECO:0000256" key="1">
    <source>
        <dbReference type="ARBA" id="ARBA00022603"/>
    </source>
</evidence>
<keyword evidence="3" id="KW-0949">S-adenosyl-L-methionine</keyword>
<dbReference type="PANTHER" id="PTHR43464">
    <property type="entry name" value="METHYLTRANSFERASE"/>
    <property type="match status" value="1"/>
</dbReference>
<dbReference type="InterPro" id="IPR029063">
    <property type="entry name" value="SAM-dependent_MTases_sf"/>
</dbReference>
<evidence type="ECO:0000259" key="4">
    <source>
        <dbReference type="Pfam" id="PF08242"/>
    </source>
</evidence>
<comment type="caution">
    <text evidence="5">The sequence shown here is derived from an EMBL/GenBank/DDBJ whole genome shotgun (WGS) entry which is preliminary data.</text>
</comment>
<feature type="domain" description="Methyltransferase type 12" evidence="4">
    <location>
        <begin position="50"/>
        <end position="149"/>
    </location>
</feature>
<dbReference type="AlphaFoldDB" id="A0A934R216"/>
<dbReference type="RefSeq" id="WP_200326249.1">
    <property type="nucleotide sequence ID" value="NZ_JAENJH010000018.1"/>
</dbReference>
<sequence length="269" mass="29094">MGAVGDDDVWAALADPFVEGAYATVKGRVRTYVLHRQLTAHLPPPPATVLDVGGGAGHQSFPLARLGYEVVLLDSSETMLAAARTRLAAEPDDVRARVRLVHERGEHAAAATGGRRFDAVLCHGVLMYLDDPEPMLTALSDRAAGGGILSILALNAETLAVRPALERRWADALTAFDAHGEPGVLGPHTRADTVDDLSRRLAAHGAEPLAWYGVWLFSDWMSLDADSDTDDTTDTAGSEFARIAEVEREAAERDPYRRLSRVFHLVARR</sequence>
<gene>
    <name evidence="5" type="ORF">JHE00_34075</name>
</gene>
<organism evidence="5 6">
    <name type="scientific">Prauserella cavernicola</name>
    <dbReference type="NCBI Taxonomy" id="2800127"/>
    <lineage>
        <taxon>Bacteria</taxon>
        <taxon>Bacillati</taxon>
        <taxon>Actinomycetota</taxon>
        <taxon>Actinomycetes</taxon>
        <taxon>Pseudonocardiales</taxon>
        <taxon>Pseudonocardiaceae</taxon>
        <taxon>Prauserella</taxon>
    </lineage>
</organism>
<dbReference type="InterPro" id="IPR013217">
    <property type="entry name" value="Methyltransf_12"/>
</dbReference>